<feature type="domain" description="Cyclic nucleotide-binding" evidence="4">
    <location>
        <begin position="159"/>
        <end position="238"/>
    </location>
</feature>
<dbReference type="InterPro" id="IPR050503">
    <property type="entry name" value="cAMP-dep_PK_reg_su-like"/>
</dbReference>
<evidence type="ECO:0000313" key="5">
    <source>
        <dbReference type="EMBL" id="KAJ8974491.1"/>
    </source>
</evidence>
<dbReference type="PROSITE" id="PS00888">
    <property type="entry name" value="CNMP_BINDING_1"/>
    <property type="match status" value="1"/>
</dbReference>
<evidence type="ECO:0000256" key="1">
    <source>
        <dbReference type="ARBA" id="ARBA00005753"/>
    </source>
</evidence>
<comment type="similarity">
    <text evidence="1">Belongs to the cAMP-dependent kinase regulatory chain family.</text>
</comment>
<sequence length="238" mass="27514">MRPRKIYLIQKQSKMRLRLDWHWKKNEFLSNILQEKRLQHFIDSMYTRNVTEGDILIEEGEVGSHLYISKIGTYEITVQDNVVNIFNDMRVFGELAIIYSAKGNATVKCLENGTVWVLDCQIFNRRIIKTALEEQEEMVSFLKRGSNIEQCSYGTIVKYFTIGKEIVVEGEVGDTFYIIRAGTVTVLKDNDKVAQLHKGDFFGEFALLRDERHQSTVLSDAPGVECLTLTRKRVYTSL</sequence>
<keyword evidence="6" id="KW-1185">Reference proteome</keyword>
<dbReference type="SMART" id="SM00100">
    <property type="entry name" value="cNMP"/>
    <property type="match status" value="2"/>
</dbReference>
<dbReference type="PANTHER" id="PTHR11635">
    <property type="entry name" value="CAMP-DEPENDENT PROTEIN KINASE REGULATORY CHAIN"/>
    <property type="match status" value="1"/>
</dbReference>
<dbReference type="PRINTS" id="PR00103">
    <property type="entry name" value="CAMPKINASE"/>
</dbReference>
<dbReference type="Proteomes" id="UP001162164">
    <property type="component" value="Unassembled WGS sequence"/>
</dbReference>
<dbReference type="CDD" id="cd00038">
    <property type="entry name" value="CAP_ED"/>
    <property type="match status" value="2"/>
</dbReference>
<dbReference type="Gene3D" id="2.60.120.10">
    <property type="entry name" value="Jelly Rolls"/>
    <property type="match status" value="2"/>
</dbReference>
<evidence type="ECO:0000259" key="4">
    <source>
        <dbReference type="PROSITE" id="PS50042"/>
    </source>
</evidence>
<accession>A0ABQ9J8J9</accession>
<evidence type="ECO:0000313" key="6">
    <source>
        <dbReference type="Proteomes" id="UP001162164"/>
    </source>
</evidence>
<dbReference type="EMBL" id="JAPWTJ010000984">
    <property type="protein sequence ID" value="KAJ8974491.1"/>
    <property type="molecule type" value="Genomic_DNA"/>
</dbReference>
<keyword evidence="2" id="KW-0116">cAMP-binding</keyword>
<dbReference type="InterPro" id="IPR018490">
    <property type="entry name" value="cNMP-bd_dom_sf"/>
</dbReference>
<proteinExistence type="inferred from homology"/>
<evidence type="ECO:0000256" key="2">
    <source>
        <dbReference type="ARBA" id="ARBA00022566"/>
    </source>
</evidence>
<reference evidence="5" key="1">
    <citation type="journal article" date="2023" name="Insect Mol. Biol.">
        <title>Genome sequencing provides insights into the evolution of gene families encoding plant cell wall-degrading enzymes in longhorned beetles.</title>
        <authorList>
            <person name="Shin N.R."/>
            <person name="Okamura Y."/>
            <person name="Kirsch R."/>
            <person name="Pauchet Y."/>
        </authorList>
    </citation>
    <scope>NUCLEOTIDE SEQUENCE</scope>
    <source>
        <strain evidence="5">MMC_N1</strain>
    </source>
</reference>
<keyword evidence="2" id="KW-0547">Nucleotide-binding</keyword>
<feature type="domain" description="Cyclic nucleotide-binding" evidence="4">
    <location>
        <begin position="29"/>
        <end position="144"/>
    </location>
</feature>
<dbReference type="Pfam" id="PF00027">
    <property type="entry name" value="cNMP_binding"/>
    <property type="match status" value="2"/>
</dbReference>
<comment type="caution">
    <text evidence="5">The sequence shown here is derived from an EMBL/GenBank/DDBJ whole genome shotgun (WGS) entry which is preliminary data.</text>
</comment>
<gene>
    <name evidence="5" type="ORF">NQ317_006539</name>
</gene>
<dbReference type="InterPro" id="IPR000595">
    <property type="entry name" value="cNMP-bd_dom"/>
</dbReference>
<dbReference type="InterPro" id="IPR018488">
    <property type="entry name" value="cNMP-bd_CS"/>
</dbReference>
<evidence type="ECO:0000256" key="3">
    <source>
        <dbReference type="ARBA" id="ARBA00023149"/>
    </source>
</evidence>
<keyword evidence="3" id="KW-0114">cAMP</keyword>
<protein>
    <recommendedName>
        <fullName evidence="4">Cyclic nucleotide-binding domain-containing protein</fullName>
    </recommendedName>
</protein>
<organism evidence="5 6">
    <name type="scientific">Molorchus minor</name>
    <dbReference type="NCBI Taxonomy" id="1323400"/>
    <lineage>
        <taxon>Eukaryota</taxon>
        <taxon>Metazoa</taxon>
        <taxon>Ecdysozoa</taxon>
        <taxon>Arthropoda</taxon>
        <taxon>Hexapoda</taxon>
        <taxon>Insecta</taxon>
        <taxon>Pterygota</taxon>
        <taxon>Neoptera</taxon>
        <taxon>Endopterygota</taxon>
        <taxon>Coleoptera</taxon>
        <taxon>Polyphaga</taxon>
        <taxon>Cucujiformia</taxon>
        <taxon>Chrysomeloidea</taxon>
        <taxon>Cerambycidae</taxon>
        <taxon>Lamiinae</taxon>
        <taxon>Monochamini</taxon>
        <taxon>Molorchus</taxon>
    </lineage>
</organism>
<dbReference type="PROSITE" id="PS50042">
    <property type="entry name" value="CNMP_BINDING_3"/>
    <property type="match status" value="2"/>
</dbReference>
<dbReference type="SUPFAM" id="SSF51206">
    <property type="entry name" value="cAMP-binding domain-like"/>
    <property type="match status" value="2"/>
</dbReference>
<name>A0ABQ9J8J9_9CUCU</name>
<dbReference type="InterPro" id="IPR014710">
    <property type="entry name" value="RmlC-like_jellyroll"/>
</dbReference>
<dbReference type="PANTHER" id="PTHR11635:SF152">
    <property type="entry name" value="CAMP-DEPENDENT PROTEIN KINASE TYPE I REGULATORY SUBUNIT-RELATED"/>
    <property type="match status" value="1"/>
</dbReference>